<dbReference type="AlphaFoldDB" id="A0AAD7D2Y7"/>
<protein>
    <submittedName>
        <fullName evidence="1">Uncharacterized protein</fullName>
    </submittedName>
</protein>
<gene>
    <name evidence="1" type="ORF">B0H17DRAFT_1141641</name>
</gene>
<dbReference type="Proteomes" id="UP001221757">
    <property type="component" value="Unassembled WGS sequence"/>
</dbReference>
<name>A0AAD7D2Y7_MYCRO</name>
<proteinExistence type="predicted"/>
<evidence type="ECO:0000313" key="2">
    <source>
        <dbReference type="Proteomes" id="UP001221757"/>
    </source>
</evidence>
<reference evidence="1" key="1">
    <citation type="submission" date="2023-03" db="EMBL/GenBank/DDBJ databases">
        <title>Massive genome expansion in bonnet fungi (Mycena s.s.) driven by repeated elements and novel gene families across ecological guilds.</title>
        <authorList>
            <consortium name="Lawrence Berkeley National Laboratory"/>
            <person name="Harder C.B."/>
            <person name="Miyauchi S."/>
            <person name="Viragh M."/>
            <person name="Kuo A."/>
            <person name="Thoen E."/>
            <person name="Andreopoulos B."/>
            <person name="Lu D."/>
            <person name="Skrede I."/>
            <person name="Drula E."/>
            <person name="Henrissat B."/>
            <person name="Morin E."/>
            <person name="Kohler A."/>
            <person name="Barry K."/>
            <person name="LaButti K."/>
            <person name="Morin E."/>
            <person name="Salamov A."/>
            <person name="Lipzen A."/>
            <person name="Mereny Z."/>
            <person name="Hegedus B."/>
            <person name="Baldrian P."/>
            <person name="Stursova M."/>
            <person name="Weitz H."/>
            <person name="Taylor A."/>
            <person name="Grigoriev I.V."/>
            <person name="Nagy L.G."/>
            <person name="Martin F."/>
            <person name="Kauserud H."/>
        </authorList>
    </citation>
    <scope>NUCLEOTIDE SEQUENCE</scope>
    <source>
        <strain evidence="1">CBHHK067</strain>
    </source>
</reference>
<sequence>MYRTPNFWFKTKTWTQYTLESHLYPLWGHTTYQDLFEVQGGFPDRALWKCDLPRSSPSDFGPDSGCNCAFKFIVLHCQVTFFRTLRILRASAPKSVAFNFSSVQFRHIVAISTRRSPSTPLVIRIAPGIDLDVDRTPTVGAVGGSSFDLHQVLRESTPRLGAIAGTTWTPLSPREDELILLQHFLIRDADLRWPQRNFLAHQLTLCERRRSSAIQKLPERSTPVQKEPRRFFPIIRSFVPSLIAPGTRPCEIQHTSTNSKPLRFGSYLGTHAGRDQTRKTQDARAAQDSQAFWGLGCKRVSVAKFFTRPDICSKLIRSFDKLFNNARGQMQEPLSSVSSFSGRRTQASRFSKAFDLSNIFKRPRFGRRFLASYLALCPVLPTCVHGWRFTTHSLLSCADGTRSFSNALGSFTRTGVAATSSGLVDGIMGRSSGIWGVGVKQKDGNKSRKSRRRVE</sequence>
<comment type="caution">
    <text evidence="1">The sequence shown here is derived from an EMBL/GenBank/DDBJ whole genome shotgun (WGS) entry which is preliminary data.</text>
</comment>
<evidence type="ECO:0000313" key="1">
    <source>
        <dbReference type="EMBL" id="KAJ7671093.1"/>
    </source>
</evidence>
<dbReference type="EMBL" id="JARKIE010000176">
    <property type="protein sequence ID" value="KAJ7671093.1"/>
    <property type="molecule type" value="Genomic_DNA"/>
</dbReference>
<keyword evidence="2" id="KW-1185">Reference proteome</keyword>
<organism evidence="1 2">
    <name type="scientific">Mycena rosella</name>
    <name type="common">Pink bonnet</name>
    <name type="synonym">Agaricus rosellus</name>
    <dbReference type="NCBI Taxonomy" id="1033263"/>
    <lineage>
        <taxon>Eukaryota</taxon>
        <taxon>Fungi</taxon>
        <taxon>Dikarya</taxon>
        <taxon>Basidiomycota</taxon>
        <taxon>Agaricomycotina</taxon>
        <taxon>Agaricomycetes</taxon>
        <taxon>Agaricomycetidae</taxon>
        <taxon>Agaricales</taxon>
        <taxon>Marasmiineae</taxon>
        <taxon>Mycenaceae</taxon>
        <taxon>Mycena</taxon>
    </lineage>
</organism>
<accession>A0AAD7D2Y7</accession>